<gene>
    <name evidence="1" type="ORF">NWI01_31720</name>
</gene>
<evidence type="ECO:0008006" key="3">
    <source>
        <dbReference type="Google" id="ProtNLM"/>
    </source>
</evidence>
<dbReference type="AlphaFoldDB" id="A0A4Y3WGQ1"/>
<sequence>MPHPLSNDLRERVVAHVEAGHSCHHAAERFGTSVSFVVNLMKLWRQTSRVDPRPRGGFRHGKPAPHRNFILAAVAARDDITMPELA</sequence>
<evidence type="ECO:0000313" key="2">
    <source>
        <dbReference type="Proteomes" id="UP000318825"/>
    </source>
</evidence>
<dbReference type="SUPFAM" id="SSF46689">
    <property type="entry name" value="Homeodomain-like"/>
    <property type="match status" value="1"/>
</dbReference>
<dbReference type="Proteomes" id="UP000318825">
    <property type="component" value="Unassembled WGS sequence"/>
</dbReference>
<comment type="caution">
    <text evidence="1">The sequence shown here is derived from an EMBL/GenBank/DDBJ whole genome shotgun (WGS) entry which is preliminary data.</text>
</comment>
<accession>A0A4Y3WGQ1</accession>
<proteinExistence type="predicted"/>
<dbReference type="InterPro" id="IPR036388">
    <property type="entry name" value="WH-like_DNA-bd_sf"/>
</dbReference>
<dbReference type="Gene3D" id="1.10.10.10">
    <property type="entry name" value="Winged helix-like DNA-binding domain superfamily/Winged helix DNA-binding domain"/>
    <property type="match status" value="1"/>
</dbReference>
<dbReference type="InterPro" id="IPR009057">
    <property type="entry name" value="Homeodomain-like_sf"/>
</dbReference>
<dbReference type="EMBL" id="BJNF01000098">
    <property type="protein sequence ID" value="GEC17280.1"/>
    <property type="molecule type" value="Genomic_DNA"/>
</dbReference>
<name>A0A4Y3WGQ1_NITWI</name>
<evidence type="ECO:0000313" key="1">
    <source>
        <dbReference type="EMBL" id="GEC17280.1"/>
    </source>
</evidence>
<organism evidence="1 2">
    <name type="scientific">Nitrobacter winogradskyi</name>
    <name type="common">Nitrobacter agilis</name>
    <dbReference type="NCBI Taxonomy" id="913"/>
    <lineage>
        <taxon>Bacteria</taxon>
        <taxon>Pseudomonadati</taxon>
        <taxon>Pseudomonadota</taxon>
        <taxon>Alphaproteobacteria</taxon>
        <taxon>Hyphomicrobiales</taxon>
        <taxon>Nitrobacteraceae</taxon>
        <taxon>Nitrobacter</taxon>
    </lineage>
</organism>
<reference evidence="1 2" key="1">
    <citation type="submission" date="2019-06" db="EMBL/GenBank/DDBJ databases">
        <title>Whole genome shotgun sequence of Nitrobacter winogradskyi NBRC 14297.</title>
        <authorList>
            <person name="Hosoyama A."/>
            <person name="Uohara A."/>
            <person name="Ohji S."/>
            <person name="Ichikawa N."/>
        </authorList>
    </citation>
    <scope>NUCLEOTIDE SEQUENCE [LARGE SCALE GENOMIC DNA]</scope>
    <source>
        <strain evidence="1 2">NBRC 14297</strain>
    </source>
</reference>
<protein>
    <recommendedName>
        <fullName evidence="3">Transposase</fullName>
    </recommendedName>
</protein>